<organism evidence="2 3">
    <name type="scientific">Paenacidovorax monticola</name>
    <dbReference type="NCBI Taxonomy" id="1926868"/>
    <lineage>
        <taxon>Bacteria</taxon>
        <taxon>Pseudomonadati</taxon>
        <taxon>Pseudomonadota</taxon>
        <taxon>Betaproteobacteria</taxon>
        <taxon>Burkholderiales</taxon>
        <taxon>Comamonadaceae</taxon>
        <taxon>Paenacidovorax</taxon>
    </lineage>
</organism>
<evidence type="ECO:0000313" key="2">
    <source>
        <dbReference type="EMBL" id="QNP58047.1"/>
    </source>
</evidence>
<dbReference type="EMBL" id="CP060790">
    <property type="protein sequence ID" value="QNP58047.1"/>
    <property type="molecule type" value="Genomic_DNA"/>
</dbReference>
<evidence type="ECO:0000259" key="1">
    <source>
        <dbReference type="Pfam" id="PF14588"/>
    </source>
</evidence>
<dbReference type="CDD" id="cd02199">
    <property type="entry name" value="YjgF_YER057c_UK114_like_1"/>
    <property type="match status" value="1"/>
</dbReference>
<dbReference type="PANTHER" id="PTHR43760:SF1">
    <property type="entry name" value="ENDORIBONUCLEASE L-PSP_CHORISMATE MUTASE-LIKE DOMAIN-CONTAINING PROTEIN"/>
    <property type="match status" value="1"/>
</dbReference>
<dbReference type="PANTHER" id="PTHR43760">
    <property type="entry name" value="ENDORIBONUCLEASE-RELATED"/>
    <property type="match status" value="1"/>
</dbReference>
<dbReference type="KEGG" id="amon:H9L24_13145"/>
<sequence length="157" mass="16885">MTRDERLRQAAADLQCPPDADIQPGGHYRPLVRDGQQLYISGQLPRLGTQIAVQGRVGDGVTLDQARHAARISALRGLLLMQRELGTLEGLRRVARITVYVQCAADFTQHSEVADAASDLLHQVLGDAGVHARTAIGVYQLPKNAAVEVDMVASALA</sequence>
<name>A0A7H0HBY1_9BURK</name>
<dbReference type="InterPro" id="IPR035959">
    <property type="entry name" value="RutC-like_sf"/>
</dbReference>
<dbReference type="SUPFAM" id="SSF55298">
    <property type="entry name" value="YjgF-like"/>
    <property type="match status" value="1"/>
</dbReference>
<dbReference type="Gene3D" id="3.30.1330.40">
    <property type="entry name" value="RutC-like"/>
    <property type="match status" value="1"/>
</dbReference>
<evidence type="ECO:0000313" key="3">
    <source>
        <dbReference type="Proteomes" id="UP000516057"/>
    </source>
</evidence>
<dbReference type="Pfam" id="PF14588">
    <property type="entry name" value="YjgF_endoribonc"/>
    <property type="match status" value="1"/>
</dbReference>
<reference evidence="2 3" key="1">
    <citation type="submission" date="2020-08" db="EMBL/GenBank/DDBJ databases">
        <title>Genome sequence of Acidovorax monticola KACC 19171T.</title>
        <authorList>
            <person name="Hyun D.-W."/>
            <person name="Bae J.-W."/>
        </authorList>
    </citation>
    <scope>NUCLEOTIDE SEQUENCE [LARGE SCALE GENOMIC DNA]</scope>
    <source>
        <strain evidence="2 3">KACC 19171</strain>
    </source>
</reference>
<protein>
    <submittedName>
        <fullName evidence="2">RidA family protein</fullName>
    </submittedName>
</protein>
<dbReference type="AlphaFoldDB" id="A0A7H0HBY1"/>
<dbReference type="RefSeq" id="WP_187735042.1">
    <property type="nucleotide sequence ID" value="NZ_CP060790.1"/>
</dbReference>
<accession>A0A7H0HBY1</accession>
<dbReference type="InterPro" id="IPR013813">
    <property type="entry name" value="Endoribo_LPSP/chorism_mut-like"/>
</dbReference>
<dbReference type="Proteomes" id="UP000516057">
    <property type="component" value="Chromosome"/>
</dbReference>
<gene>
    <name evidence="2" type="ORF">H9L24_13145</name>
</gene>
<keyword evidence="3" id="KW-1185">Reference proteome</keyword>
<proteinExistence type="predicted"/>
<feature type="domain" description="Endoribonuclease L-PSP/chorismate mutase-like" evidence="1">
    <location>
        <begin position="10"/>
        <end position="151"/>
    </location>
</feature>